<comment type="caution">
    <text evidence="1">The sequence shown here is derived from an EMBL/GenBank/DDBJ whole genome shotgun (WGS) entry which is preliminary data.</text>
</comment>
<keyword evidence="2" id="KW-1185">Reference proteome</keyword>
<dbReference type="InParanoid" id="A0A2R5GF89"/>
<gene>
    <name evidence="1" type="ORF">FCC1311_052102</name>
</gene>
<name>A0A2R5GF89_9STRA</name>
<organism evidence="1 2">
    <name type="scientific">Hondaea fermentalgiana</name>
    <dbReference type="NCBI Taxonomy" id="2315210"/>
    <lineage>
        <taxon>Eukaryota</taxon>
        <taxon>Sar</taxon>
        <taxon>Stramenopiles</taxon>
        <taxon>Bigyra</taxon>
        <taxon>Labyrinthulomycetes</taxon>
        <taxon>Thraustochytrida</taxon>
        <taxon>Thraustochytriidae</taxon>
        <taxon>Hondaea</taxon>
    </lineage>
</organism>
<dbReference type="InterPro" id="IPR032675">
    <property type="entry name" value="LRR_dom_sf"/>
</dbReference>
<dbReference type="Proteomes" id="UP000241890">
    <property type="component" value="Unassembled WGS sequence"/>
</dbReference>
<proteinExistence type="predicted"/>
<protein>
    <submittedName>
        <fullName evidence="1">Uncharacterized protein</fullName>
    </submittedName>
</protein>
<dbReference type="EMBL" id="BEYU01000052">
    <property type="protein sequence ID" value="GBG28989.1"/>
    <property type="molecule type" value="Genomic_DNA"/>
</dbReference>
<reference evidence="1 2" key="1">
    <citation type="submission" date="2017-12" db="EMBL/GenBank/DDBJ databases">
        <title>Sequencing, de novo assembly and annotation of complete genome of a new Thraustochytrid species, strain FCC1311.</title>
        <authorList>
            <person name="Sedici K."/>
            <person name="Godart F."/>
            <person name="Aiese Cigliano R."/>
            <person name="Sanseverino W."/>
            <person name="Barakat M."/>
            <person name="Ortet P."/>
            <person name="Marechal E."/>
            <person name="Cagnac O."/>
            <person name="Amato A."/>
        </authorList>
    </citation>
    <scope>NUCLEOTIDE SEQUENCE [LARGE SCALE GENOMIC DNA]</scope>
</reference>
<dbReference type="Gene3D" id="3.80.10.10">
    <property type="entry name" value="Ribonuclease Inhibitor"/>
    <property type="match status" value="1"/>
</dbReference>
<dbReference type="AlphaFoldDB" id="A0A2R5GF89"/>
<evidence type="ECO:0000313" key="2">
    <source>
        <dbReference type="Proteomes" id="UP000241890"/>
    </source>
</evidence>
<sequence>MFACPSGGRPLEALVRELRLASDPADPCRQQALAELCERWSGEKGPVQLLNVWGVDLTAEELDEVVKVLEKQRARDLMISTRLPCEVLPTLLTQTVQSLTMELDTSDQARIVVDWIRQNPSGPLVKLFLQLSVVQPDDAAALFDAAQTHGTLRELSIPDSVMIGNQGARAAGRLLARNPNMKRTRLEYLETGCQLQCAAAREFLKESALDTLRQQSRQGLVFTSLGIRDSTVFPHFGIEDSLANRKHRFRVFAVALGETSGWPGAESRGEAHVRLPLDQVSHTVATQMGTCNDMMHDYFDFVSEESSEFGSDMDDYEDVDVEVAGAGNDDDHVGTAAAAASAAVDNEHVVSGGVGEGGVQDSHTLR</sequence>
<accession>A0A2R5GF89</accession>
<dbReference type="SUPFAM" id="SSF52047">
    <property type="entry name" value="RNI-like"/>
    <property type="match status" value="1"/>
</dbReference>
<evidence type="ECO:0000313" key="1">
    <source>
        <dbReference type="EMBL" id="GBG28989.1"/>
    </source>
</evidence>